<keyword evidence="2" id="KW-1185">Reference proteome</keyword>
<feature type="non-terminal residue" evidence="1">
    <location>
        <position position="1"/>
    </location>
</feature>
<organism evidence="1 2">
    <name type="scientific">Batillaria attramentaria</name>
    <dbReference type="NCBI Taxonomy" id="370345"/>
    <lineage>
        <taxon>Eukaryota</taxon>
        <taxon>Metazoa</taxon>
        <taxon>Spiralia</taxon>
        <taxon>Lophotrochozoa</taxon>
        <taxon>Mollusca</taxon>
        <taxon>Gastropoda</taxon>
        <taxon>Caenogastropoda</taxon>
        <taxon>Sorbeoconcha</taxon>
        <taxon>Cerithioidea</taxon>
        <taxon>Batillariidae</taxon>
        <taxon>Batillaria</taxon>
    </lineage>
</organism>
<sequence>LRPLSSKQTYKDTVTGANLQYNMVAPPEVVGAGTTSAGPFRWTTESRLWLLKDHYCLLAVDPPIVSSNLKNG</sequence>
<evidence type="ECO:0000313" key="2">
    <source>
        <dbReference type="Proteomes" id="UP001519460"/>
    </source>
</evidence>
<feature type="non-terminal residue" evidence="1">
    <location>
        <position position="72"/>
    </location>
</feature>
<dbReference type="EMBL" id="JACVVK020000202">
    <property type="protein sequence ID" value="KAK7484937.1"/>
    <property type="molecule type" value="Genomic_DNA"/>
</dbReference>
<name>A0ABD0KD47_9CAEN</name>
<dbReference type="AlphaFoldDB" id="A0ABD0KD47"/>
<dbReference type="Proteomes" id="UP001519460">
    <property type="component" value="Unassembled WGS sequence"/>
</dbReference>
<comment type="caution">
    <text evidence="1">The sequence shown here is derived from an EMBL/GenBank/DDBJ whole genome shotgun (WGS) entry which is preliminary data.</text>
</comment>
<accession>A0ABD0KD47</accession>
<reference evidence="1 2" key="1">
    <citation type="journal article" date="2023" name="Sci. Data">
        <title>Genome assembly of the Korean intertidal mud-creeper Batillaria attramentaria.</title>
        <authorList>
            <person name="Patra A.K."/>
            <person name="Ho P.T."/>
            <person name="Jun S."/>
            <person name="Lee S.J."/>
            <person name="Kim Y."/>
            <person name="Won Y.J."/>
        </authorList>
    </citation>
    <scope>NUCLEOTIDE SEQUENCE [LARGE SCALE GENOMIC DNA]</scope>
    <source>
        <strain evidence="1">Wonlab-2016</strain>
    </source>
</reference>
<protein>
    <submittedName>
        <fullName evidence="1">Uncharacterized protein</fullName>
    </submittedName>
</protein>
<gene>
    <name evidence="1" type="ORF">BaRGS_00023857</name>
</gene>
<evidence type="ECO:0000313" key="1">
    <source>
        <dbReference type="EMBL" id="KAK7484937.1"/>
    </source>
</evidence>
<proteinExistence type="predicted"/>